<dbReference type="EMBL" id="CAXDID020000055">
    <property type="protein sequence ID" value="CAL6007070.1"/>
    <property type="molecule type" value="Genomic_DNA"/>
</dbReference>
<name>A0AA86Q418_9EUKA</name>
<dbReference type="AlphaFoldDB" id="A0AA86Q418"/>
<reference evidence="2 3" key="2">
    <citation type="submission" date="2024-07" db="EMBL/GenBank/DDBJ databases">
        <authorList>
            <person name="Akdeniz Z."/>
        </authorList>
    </citation>
    <scope>NUCLEOTIDE SEQUENCE [LARGE SCALE GENOMIC DNA]</scope>
</reference>
<comment type="caution">
    <text evidence="1">The sequence shown here is derived from an EMBL/GenBank/DDBJ whole genome shotgun (WGS) entry which is preliminary data.</text>
</comment>
<protein>
    <submittedName>
        <fullName evidence="2">Hypothetical_protein</fullName>
    </submittedName>
</protein>
<keyword evidence="3" id="KW-1185">Reference proteome</keyword>
<evidence type="ECO:0000313" key="3">
    <source>
        <dbReference type="Proteomes" id="UP001642409"/>
    </source>
</evidence>
<evidence type="ECO:0000313" key="1">
    <source>
        <dbReference type="EMBL" id="CAI9951631.1"/>
    </source>
</evidence>
<dbReference type="Proteomes" id="UP001642409">
    <property type="component" value="Unassembled WGS sequence"/>
</dbReference>
<dbReference type="EMBL" id="CATOUU010000825">
    <property type="protein sequence ID" value="CAI9951631.1"/>
    <property type="molecule type" value="Genomic_DNA"/>
</dbReference>
<sequence length="604" mass="70566">MLHKDYYNNLSKSKKYTKTIVQQILLNKEIQEENRVYDSQFLDYCLYHYLSNYITATQTFQKWGQPSITSILTHKTQLERKLENNDEFLSIASMSSMPNAKQIFEVMKSTLDNCGLRQQSSAKTTLSIHPFQYSTKQLEVSNSQYSSYSSYDSSYQDDIIIKQESDIVTNTNANDVVLYCFYLNFVNVSEIVSKIIYVYKTNQMQISDEILQVLNIIKQGICTTHLSYLTSICAYDSVYWLNLAKPQINSVLTRFFGNTKRPSNHPIYKLLNQLCPKALIDRFSIMKQIRDYMIKTWLIFHSDSKTKTEYRHIFNINKLINGLPELNWERQFLQHNGKHKTEYDYIPVRMLNPQQAFILLQNDYLHQGILLLAIAPLFIGLGTGLDSNSESDITYQVMMLHLSVYSFYFCILLHQKYSQKQFEFINVFKQAGKEIVIKQAFSIEILEQIILFCVYLFSETSQNQITTLSSFSIQQNYNLNEMLRKCQQCPDLSINDVVRNSLMCTYLEQQSNSQDWLDGQPSLQRSIDIKGQVIVDQQAQDEMFNLAQQTIKIVFNENVELSDEEQLKSQLLDMLTNLNLEFFIPLPLYRGSAKSQRKINNKDM</sequence>
<evidence type="ECO:0000313" key="2">
    <source>
        <dbReference type="EMBL" id="CAL6007070.1"/>
    </source>
</evidence>
<accession>A0AA86Q418</accession>
<reference evidence="1" key="1">
    <citation type="submission" date="2023-06" db="EMBL/GenBank/DDBJ databases">
        <authorList>
            <person name="Kurt Z."/>
        </authorList>
    </citation>
    <scope>NUCLEOTIDE SEQUENCE</scope>
</reference>
<organism evidence="1">
    <name type="scientific">Hexamita inflata</name>
    <dbReference type="NCBI Taxonomy" id="28002"/>
    <lineage>
        <taxon>Eukaryota</taxon>
        <taxon>Metamonada</taxon>
        <taxon>Diplomonadida</taxon>
        <taxon>Hexamitidae</taxon>
        <taxon>Hexamitinae</taxon>
        <taxon>Hexamita</taxon>
    </lineage>
</organism>
<proteinExistence type="predicted"/>
<gene>
    <name evidence="2" type="ORF">HINF_LOCUS20458</name>
    <name evidence="1" type="ORF">HINF_LOCUS39276</name>
</gene>